<comment type="caution">
    <text evidence="2">The sequence shown here is derived from an EMBL/GenBank/DDBJ whole genome shotgun (WGS) entry which is preliminary data.</text>
</comment>
<evidence type="ECO:0000256" key="1">
    <source>
        <dbReference type="SAM" id="MobiDB-lite"/>
    </source>
</evidence>
<reference evidence="2" key="2">
    <citation type="submission" date="2023-04" db="EMBL/GenBank/DDBJ databases">
        <authorList>
            <person name="Bu L."/>
            <person name="Lu L."/>
            <person name="Laidemitt M.R."/>
            <person name="Zhang S.M."/>
            <person name="Mutuku M."/>
            <person name="Mkoji G."/>
            <person name="Steinauer M."/>
            <person name="Loker E.S."/>
        </authorList>
    </citation>
    <scope>NUCLEOTIDE SEQUENCE</scope>
    <source>
        <strain evidence="2">KasaAsao</strain>
        <tissue evidence="2">Whole Snail</tissue>
    </source>
</reference>
<protein>
    <submittedName>
        <fullName evidence="2">BTB/POZ domain-containing protein 17-like isoform X1</fullName>
    </submittedName>
</protein>
<gene>
    <name evidence="2" type="ORF">Bpfe_020055</name>
</gene>
<dbReference type="EMBL" id="JASAOG010000113">
    <property type="protein sequence ID" value="KAK0050527.1"/>
    <property type="molecule type" value="Genomic_DNA"/>
</dbReference>
<keyword evidence="3" id="KW-1185">Reference proteome</keyword>
<organism evidence="2 3">
    <name type="scientific">Biomphalaria pfeifferi</name>
    <name type="common">Bloodfluke planorb</name>
    <name type="synonym">Freshwater snail</name>
    <dbReference type="NCBI Taxonomy" id="112525"/>
    <lineage>
        <taxon>Eukaryota</taxon>
        <taxon>Metazoa</taxon>
        <taxon>Spiralia</taxon>
        <taxon>Lophotrochozoa</taxon>
        <taxon>Mollusca</taxon>
        <taxon>Gastropoda</taxon>
        <taxon>Heterobranchia</taxon>
        <taxon>Euthyneura</taxon>
        <taxon>Panpulmonata</taxon>
        <taxon>Hygrophila</taxon>
        <taxon>Lymnaeoidea</taxon>
        <taxon>Planorbidae</taxon>
        <taxon>Biomphalaria</taxon>
    </lineage>
</organism>
<feature type="compositionally biased region" description="Polar residues" evidence="1">
    <location>
        <begin position="11"/>
        <end position="21"/>
    </location>
</feature>
<feature type="non-terminal residue" evidence="2">
    <location>
        <position position="81"/>
    </location>
</feature>
<evidence type="ECO:0000313" key="2">
    <source>
        <dbReference type="EMBL" id="KAK0050527.1"/>
    </source>
</evidence>
<proteinExistence type="predicted"/>
<dbReference type="Proteomes" id="UP001233172">
    <property type="component" value="Unassembled WGS sequence"/>
</dbReference>
<accession>A0AAD8BAA1</accession>
<sequence length="81" mass="8242">MQKYTRPPLRQTGSRSNTPSRGQPAAPNGTVRRSDGASGAPLVVAFIPSPQAGGPAEGEQGAAVEVADMAEQLANLKINSG</sequence>
<feature type="region of interest" description="Disordered" evidence="1">
    <location>
        <begin position="1"/>
        <end position="37"/>
    </location>
</feature>
<evidence type="ECO:0000313" key="3">
    <source>
        <dbReference type="Proteomes" id="UP001233172"/>
    </source>
</evidence>
<name>A0AAD8BAA1_BIOPF</name>
<reference evidence="2" key="1">
    <citation type="journal article" date="2023" name="PLoS Negl. Trop. Dis.">
        <title>A genome sequence for Biomphalaria pfeifferi, the major vector snail for the human-infecting parasite Schistosoma mansoni.</title>
        <authorList>
            <person name="Bu L."/>
            <person name="Lu L."/>
            <person name="Laidemitt M.R."/>
            <person name="Zhang S.M."/>
            <person name="Mutuku M."/>
            <person name="Mkoji G."/>
            <person name="Steinauer M."/>
            <person name="Loker E.S."/>
        </authorList>
    </citation>
    <scope>NUCLEOTIDE SEQUENCE</scope>
    <source>
        <strain evidence="2">KasaAsao</strain>
    </source>
</reference>
<dbReference type="AlphaFoldDB" id="A0AAD8BAA1"/>